<comment type="caution">
    <text evidence="1">The sequence shown here is derived from an EMBL/GenBank/DDBJ whole genome shotgun (WGS) entry which is preliminary data.</text>
</comment>
<accession>A0A944M9E0</accession>
<reference evidence="1 2" key="1">
    <citation type="submission" date="2021-05" db="EMBL/GenBank/DDBJ databases">
        <title>Genetic and Functional Diversity in Clade A Lucinid endosymbionts from the Bahamas.</title>
        <authorList>
            <person name="Giani N.M."/>
            <person name="Engel A.S."/>
            <person name="Campbell B.J."/>
        </authorList>
    </citation>
    <scope>NUCLEOTIDE SEQUENCE [LARGE SCALE GENOMIC DNA]</scope>
    <source>
        <strain evidence="1">LUC16012Gg_MoonRockCtena</strain>
    </source>
</reference>
<protein>
    <submittedName>
        <fullName evidence="1">Uncharacterized protein</fullName>
    </submittedName>
</protein>
<dbReference type="AlphaFoldDB" id="A0A944M9E0"/>
<proteinExistence type="predicted"/>
<evidence type="ECO:0000313" key="2">
    <source>
        <dbReference type="Proteomes" id="UP000770889"/>
    </source>
</evidence>
<evidence type="ECO:0000313" key="1">
    <source>
        <dbReference type="EMBL" id="MBT2989683.1"/>
    </source>
</evidence>
<dbReference type="EMBL" id="JAHHGM010000010">
    <property type="protein sequence ID" value="MBT2989683.1"/>
    <property type="molecule type" value="Genomic_DNA"/>
</dbReference>
<sequence length="95" mass="10565">MTEDILQRLIPLVRELQAETATLVAQESELQLWYNRGYADGMVEAMRSLGFSQKLDAAGLAVDSSLISGQEFLPWGKAYLHGFEMGEKETAEVLT</sequence>
<organism evidence="1 2">
    <name type="scientific">Candidatus Thiodiazotropha taylori</name>
    <dbReference type="NCBI Taxonomy" id="2792791"/>
    <lineage>
        <taxon>Bacteria</taxon>
        <taxon>Pseudomonadati</taxon>
        <taxon>Pseudomonadota</taxon>
        <taxon>Gammaproteobacteria</taxon>
        <taxon>Chromatiales</taxon>
        <taxon>Sedimenticolaceae</taxon>
        <taxon>Candidatus Thiodiazotropha</taxon>
    </lineage>
</organism>
<name>A0A944M9E0_9GAMM</name>
<dbReference type="Proteomes" id="UP000770889">
    <property type="component" value="Unassembled WGS sequence"/>
</dbReference>
<gene>
    <name evidence="1" type="ORF">KME65_12025</name>
</gene>